<dbReference type="Gene3D" id="1.10.10.10">
    <property type="entry name" value="Winged helix-like DNA-binding domain superfamily/Winged helix DNA-binding domain"/>
    <property type="match status" value="1"/>
</dbReference>
<gene>
    <name evidence="1" type="ORF">PQO05_09550</name>
</gene>
<dbReference type="PANTHER" id="PTHR33202">
    <property type="entry name" value="ZINC UPTAKE REGULATION PROTEIN"/>
    <property type="match status" value="1"/>
</dbReference>
<dbReference type="EMBL" id="CP117167">
    <property type="protein sequence ID" value="WCT14178.1"/>
    <property type="molecule type" value="Genomic_DNA"/>
</dbReference>
<name>A0ABY7TCW3_9SPHI</name>
<evidence type="ECO:0000313" key="2">
    <source>
        <dbReference type="Proteomes" id="UP001216139"/>
    </source>
</evidence>
<organism evidence="1 2">
    <name type="scientific">Mucilaginibacter jinjuensis</name>
    <dbReference type="NCBI Taxonomy" id="1176721"/>
    <lineage>
        <taxon>Bacteria</taxon>
        <taxon>Pseudomonadati</taxon>
        <taxon>Bacteroidota</taxon>
        <taxon>Sphingobacteriia</taxon>
        <taxon>Sphingobacteriales</taxon>
        <taxon>Sphingobacteriaceae</taxon>
        <taxon>Mucilaginibacter</taxon>
    </lineage>
</organism>
<evidence type="ECO:0000313" key="1">
    <source>
        <dbReference type="EMBL" id="WCT14178.1"/>
    </source>
</evidence>
<dbReference type="InterPro" id="IPR002481">
    <property type="entry name" value="FUR"/>
</dbReference>
<accession>A0ABY7TCW3</accession>
<dbReference type="Pfam" id="PF01475">
    <property type="entry name" value="FUR"/>
    <property type="match status" value="1"/>
</dbReference>
<dbReference type="InterPro" id="IPR036388">
    <property type="entry name" value="WH-like_DNA-bd_sf"/>
</dbReference>
<keyword evidence="2" id="KW-1185">Reference proteome</keyword>
<dbReference type="PANTHER" id="PTHR33202:SF22">
    <property type="entry name" value="HYDROGEN PEROXIDE SENSITIVE REPRESSOR"/>
    <property type="match status" value="1"/>
</dbReference>
<reference evidence="1 2" key="1">
    <citation type="submission" date="2023-02" db="EMBL/GenBank/DDBJ databases">
        <title>Genome sequence of Mucilaginibacter jinjuensis strain KACC 16571.</title>
        <authorList>
            <person name="Kim S."/>
            <person name="Heo J."/>
            <person name="Kwon S.-W."/>
        </authorList>
    </citation>
    <scope>NUCLEOTIDE SEQUENCE [LARGE SCALE GENOMIC DNA]</scope>
    <source>
        <strain evidence="1 2">KACC 16571</strain>
    </source>
</reference>
<dbReference type="SUPFAM" id="SSF46785">
    <property type="entry name" value="Winged helix' DNA-binding domain"/>
    <property type="match status" value="1"/>
</dbReference>
<proteinExistence type="predicted"/>
<sequence>MAQTRNKFDFEDLLDKHHLKKTSPRLRVLSMMASKSTATSQPDLESVMNDIDRVTLYRILNAFEEKGIIHKVFDLNGTANYAMCSSDCGEHHHHDEHLHFNCTMCKNVYCLDDLHLPPVTLPEGFTTQGFTLYANGTCPKCTKKAAATAKA</sequence>
<dbReference type="RefSeq" id="WP_273632504.1">
    <property type="nucleotide sequence ID" value="NZ_CP117167.1"/>
</dbReference>
<dbReference type="InterPro" id="IPR036390">
    <property type="entry name" value="WH_DNA-bd_sf"/>
</dbReference>
<protein>
    <submittedName>
        <fullName evidence="1">Transcriptional repressor</fullName>
    </submittedName>
</protein>
<dbReference type="Proteomes" id="UP001216139">
    <property type="component" value="Chromosome"/>
</dbReference>